<accession>A0ACC1XW63</accession>
<gene>
    <name evidence="1" type="ORF">OWV82_014079</name>
</gene>
<reference evidence="1 2" key="1">
    <citation type="journal article" date="2023" name="Science">
        <title>Complex scaffold remodeling in plant triterpene biosynthesis.</title>
        <authorList>
            <person name="De La Pena R."/>
            <person name="Hodgson H."/>
            <person name="Liu J.C."/>
            <person name="Stephenson M.J."/>
            <person name="Martin A.C."/>
            <person name="Owen C."/>
            <person name="Harkess A."/>
            <person name="Leebens-Mack J."/>
            <person name="Jimenez L.E."/>
            <person name="Osbourn A."/>
            <person name="Sattely E.S."/>
        </authorList>
    </citation>
    <scope>NUCLEOTIDE SEQUENCE [LARGE SCALE GENOMIC DNA]</scope>
    <source>
        <strain evidence="2">cv. JPN11</strain>
        <tissue evidence="1">Leaf</tissue>
    </source>
</reference>
<keyword evidence="2" id="KW-1185">Reference proteome</keyword>
<name>A0ACC1XW63_MELAZ</name>
<dbReference type="Proteomes" id="UP001164539">
    <property type="component" value="Chromosome 7"/>
</dbReference>
<organism evidence="1 2">
    <name type="scientific">Melia azedarach</name>
    <name type="common">Chinaberry tree</name>
    <dbReference type="NCBI Taxonomy" id="155640"/>
    <lineage>
        <taxon>Eukaryota</taxon>
        <taxon>Viridiplantae</taxon>
        <taxon>Streptophyta</taxon>
        <taxon>Embryophyta</taxon>
        <taxon>Tracheophyta</taxon>
        <taxon>Spermatophyta</taxon>
        <taxon>Magnoliopsida</taxon>
        <taxon>eudicotyledons</taxon>
        <taxon>Gunneridae</taxon>
        <taxon>Pentapetalae</taxon>
        <taxon>rosids</taxon>
        <taxon>malvids</taxon>
        <taxon>Sapindales</taxon>
        <taxon>Meliaceae</taxon>
        <taxon>Melia</taxon>
    </lineage>
</organism>
<comment type="caution">
    <text evidence="1">The sequence shown here is derived from an EMBL/GenBank/DDBJ whole genome shotgun (WGS) entry which is preliminary data.</text>
</comment>
<protein>
    <submittedName>
        <fullName evidence="1">Protein SENSITIVE TO PROTON RHIZOTOXICITY 1-like isoform X1</fullName>
    </submittedName>
</protein>
<sequence>MSVSIEALAMAGVDCIEYGFYVEDWNHNGNSSPPPHLLADDGDCDGRCQKLLNVGDQSWLLKWKIKSGLQVFYIEREGERESFRLQDKIMSVSIEALAMAGIDCSEWDLDIEKWESDELQTPPPHLLAEQEEEEEEEEEDEVERHSLAKTGSMHADAGE</sequence>
<proteinExistence type="predicted"/>
<evidence type="ECO:0000313" key="2">
    <source>
        <dbReference type="Proteomes" id="UP001164539"/>
    </source>
</evidence>
<evidence type="ECO:0000313" key="1">
    <source>
        <dbReference type="EMBL" id="KAJ4715761.1"/>
    </source>
</evidence>
<dbReference type="EMBL" id="CM051400">
    <property type="protein sequence ID" value="KAJ4715761.1"/>
    <property type="molecule type" value="Genomic_DNA"/>
</dbReference>